<dbReference type="SUPFAM" id="SSF75005">
    <property type="entry name" value="Arabinanase/levansucrase/invertase"/>
    <property type="match status" value="1"/>
</dbReference>
<proteinExistence type="predicted"/>
<accession>A0A1I2CRJ4</accession>
<dbReference type="Proteomes" id="UP000199400">
    <property type="component" value="Unassembled WGS sequence"/>
</dbReference>
<dbReference type="AlphaFoldDB" id="A0A1I2CRJ4"/>
<feature type="compositionally biased region" description="Basic and acidic residues" evidence="1">
    <location>
        <begin position="90"/>
        <end position="99"/>
    </location>
</feature>
<evidence type="ECO:0000256" key="1">
    <source>
        <dbReference type="SAM" id="MobiDB-lite"/>
    </source>
</evidence>
<feature type="region of interest" description="Disordered" evidence="1">
    <location>
        <begin position="77"/>
        <end position="100"/>
    </location>
</feature>
<evidence type="ECO:0008006" key="4">
    <source>
        <dbReference type="Google" id="ProtNLM"/>
    </source>
</evidence>
<gene>
    <name evidence="2" type="ORF">SAMN02745121_05191</name>
</gene>
<dbReference type="Gene3D" id="2.115.10.20">
    <property type="entry name" value="Glycosyl hydrolase domain, family 43"/>
    <property type="match status" value="1"/>
</dbReference>
<name>A0A1I2CRJ4_9BACT</name>
<organism evidence="2 3">
    <name type="scientific">Nannocystis exedens</name>
    <dbReference type="NCBI Taxonomy" id="54"/>
    <lineage>
        <taxon>Bacteria</taxon>
        <taxon>Pseudomonadati</taxon>
        <taxon>Myxococcota</taxon>
        <taxon>Polyangia</taxon>
        <taxon>Nannocystales</taxon>
        <taxon>Nannocystaceae</taxon>
        <taxon>Nannocystis</taxon>
    </lineage>
</organism>
<reference evidence="3" key="1">
    <citation type="submission" date="2016-10" db="EMBL/GenBank/DDBJ databases">
        <authorList>
            <person name="Varghese N."/>
            <person name="Submissions S."/>
        </authorList>
    </citation>
    <scope>NUCLEOTIDE SEQUENCE [LARGE SCALE GENOMIC DNA]</scope>
    <source>
        <strain evidence="3">ATCC 25963</strain>
    </source>
</reference>
<dbReference type="InterPro" id="IPR023296">
    <property type="entry name" value="Glyco_hydro_beta-prop_sf"/>
</dbReference>
<evidence type="ECO:0000313" key="2">
    <source>
        <dbReference type="EMBL" id="SFE70393.1"/>
    </source>
</evidence>
<keyword evidence="3" id="KW-1185">Reference proteome</keyword>
<dbReference type="RefSeq" id="WP_096326815.1">
    <property type="nucleotide sequence ID" value="NZ_FOMX01000018.1"/>
</dbReference>
<protein>
    <recommendedName>
        <fullName evidence="4">Glycosyl hydrolases family 43</fullName>
    </recommendedName>
</protein>
<sequence>MAHLRPCGPPTLLYSMLDGTPARNLLGYGDPCVARVDGRWTMFVGGFQLDLRNNLYALQLPEGDELDSPAWSFVTAPGRPGRAQPLVPQPRRDEWDHHGLHTPSYVRGRVGDAEVERIYYAGRGSYRVVDNVAPYGIGVMTRRDGTWARHPTPILRGSPTSPNVLEPKAAYLNGKWRVWYTTTPQEAGKRAPVRYRIEYVESDDGVTGWSAPVVVFDEEEGYYDAAVTASPPGAAGAYTMLLCRSTNLYGRSPFPEQGMWLAAGGEEFGARANWQIAASPLIRCDAAAPEWYRHGPFGPSLVALDRPTRRGVAACVFFSGVDSRRNWARLALRNLGRGKLPPPPAPFFFTLGRLDLTPG</sequence>
<evidence type="ECO:0000313" key="3">
    <source>
        <dbReference type="Proteomes" id="UP000199400"/>
    </source>
</evidence>
<dbReference type="EMBL" id="FOMX01000018">
    <property type="protein sequence ID" value="SFE70393.1"/>
    <property type="molecule type" value="Genomic_DNA"/>
</dbReference>